<protein>
    <submittedName>
        <fullName evidence="6">Pentatricopeptide repeat protein</fullName>
    </submittedName>
</protein>
<dbReference type="PANTHER" id="PTHR47936:SF1">
    <property type="entry name" value="PENTATRICOPEPTIDE REPEAT-CONTAINING PROTEIN GUN1, CHLOROPLASTIC"/>
    <property type="match status" value="1"/>
</dbReference>
<organism evidence="6 7">
    <name type="scientific">Colletotrichum asianum</name>
    <dbReference type="NCBI Taxonomy" id="702518"/>
    <lineage>
        <taxon>Eukaryota</taxon>
        <taxon>Fungi</taxon>
        <taxon>Dikarya</taxon>
        <taxon>Ascomycota</taxon>
        <taxon>Pezizomycotina</taxon>
        <taxon>Sordariomycetes</taxon>
        <taxon>Hypocreomycetidae</taxon>
        <taxon>Glomerellales</taxon>
        <taxon>Glomerellaceae</taxon>
        <taxon>Colletotrichum</taxon>
        <taxon>Colletotrichum gloeosporioides species complex</taxon>
    </lineage>
</organism>
<evidence type="ECO:0000313" key="6">
    <source>
        <dbReference type="EMBL" id="KAF0331231.1"/>
    </source>
</evidence>
<evidence type="ECO:0000256" key="3">
    <source>
        <dbReference type="ARBA" id="ARBA00044493"/>
    </source>
</evidence>
<dbReference type="PANTHER" id="PTHR47936">
    <property type="entry name" value="PPR_LONG DOMAIN-CONTAINING PROTEIN"/>
    <property type="match status" value="1"/>
</dbReference>
<keyword evidence="2" id="KW-0677">Repeat</keyword>
<keyword evidence="7" id="KW-1185">Reference proteome</keyword>
<dbReference type="InterPro" id="IPR002885">
    <property type="entry name" value="PPR_rpt"/>
</dbReference>
<dbReference type="Gene3D" id="1.25.40.10">
    <property type="entry name" value="Tetratricopeptide repeat domain"/>
    <property type="match status" value="1"/>
</dbReference>
<gene>
    <name evidence="6" type="ORF">GQ607_001539</name>
</gene>
<accession>A0A8H3WMB5</accession>
<comment type="subunit">
    <text evidence="4">Binds to mitochondrial small subunit 15S rRNA.</text>
</comment>
<sequence length="629" mass="71873">MKALSRIDGSLCGAILSTRPSATRAAAVSLRPELRDEIRPPRAPAAPRCRRDLHRHARTHGAHCPQTASWLLSTFLPAPSRRPRSAPHHEALPCRQRVQRYSNAAAAASDPESESNTKVVLSKTQQRKLLHFVGNVDIRNAGTVEEHLELARDPYLNRFAQPEPSKIEISDREADNRYPSLQQAVRDDKSLGELLQRLNEAVNVRLWHPSRISLDAIYDLYLTLPEPRMIQMPAHLRHRLLKAFGIPVRRNSKSMLRYFSLIGEVKDSGIPLRRSEWNFALSLASRYVGLTTTTETEHTLQIWKEMERAAGVQGNDVTFNILFDSASKSGNFELAEMIYKEMRSRNIEFTRYHHVSLIHFFGLQGDGDGVRAAYKEMVEDGELVDSTVLNCVIASFLRCGEEAAAHRVYKHMKQAHSKAAHFPDRHWHTNGMILQVLKMFTTVSKKVPEMRPQLQELSDMRPDLQTYKVLISHYGTKGGNLERIAQYLDEMKTYQIPVHGSIFIMLFKAFVTHGGVFESEWSPRRLNAVFQSLLTALDNTPWQSQANDAHEGIYLDTWLVIWALRAYRKCNKSHQAVLDVYDQLKSRWLLGEDQAQFLDSYVSLLLAGKDHTVFPKFVPKPKSIRHRRV</sequence>
<dbReference type="InterPro" id="IPR011990">
    <property type="entry name" value="TPR-like_helical_dom_sf"/>
</dbReference>
<comment type="function">
    <text evidence="3">Regulates mitochondrial small subunit maturation by controlling 15S rRNA 5'-end processing. Localizes to the 5' precursor of the 15S rRNA in a position that is subsequently occupied by mS47 in the mature yeast mtSSU. Uses structure and sequence-specific RNA recognition, binding to a single-stranded region of the precursor and specifically recognizing bases -6 to -1. The exchange of Ccm1 for mS47 is coupled to the irreversible removal of precursor rRNA that is accompanied by conformational changes of the mitoribosomal proteins uS5m and mS26. These conformational changes signal completion of 5'-end rRNA processing through protection of the mature 5'-end of the 15S rRNA and stabilization of mS47. The removal of the 5' precursor together with the dissociation of Ccm1 may be catalyzed by the 5'-3' exoribonuclease Pet127. Involved in the specific removal of group I introns in mitochondrial encoded transcripts.</text>
</comment>
<evidence type="ECO:0000256" key="4">
    <source>
        <dbReference type="ARBA" id="ARBA00044511"/>
    </source>
</evidence>
<evidence type="ECO:0000256" key="1">
    <source>
        <dbReference type="ARBA" id="ARBA00006192"/>
    </source>
</evidence>
<dbReference type="OrthoDB" id="1908178at2759"/>
<evidence type="ECO:0000313" key="7">
    <source>
        <dbReference type="Proteomes" id="UP000434172"/>
    </source>
</evidence>
<reference evidence="6 7" key="1">
    <citation type="submission" date="2019-12" db="EMBL/GenBank/DDBJ databases">
        <title>A genome sequence resource for the geographically widespread anthracnose pathogen Colletotrichum asianum.</title>
        <authorList>
            <person name="Meng Y."/>
        </authorList>
    </citation>
    <scope>NUCLEOTIDE SEQUENCE [LARGE SCALE GENOMIC DNA]</scope>
    <source>
        <strain evidence="6 7">ICMP 18580</strain>
    </source>
</reference>
<proteinExistence type="inferred from homology"/>
<name>A0A8H3WMB5_9PEZI</name>
<feature type="repeat" description="PPR" evidence="5">
    <location>
        <begin position="315"/>
        <end position="349"/>
    </location>
</feature>
<dbReference type="EMBL" id="WOWK01000004">
    <property type="protein sequence ID" value="KAF0331231.1"/>
    <property type="molecule type" value="Genomic_DNA"/>
</dbReference>
<evidence type="ECO:0000256" key="2">
    <source>
        <dbReference type="ARBA" id="ARBA00022737"/>
    </source>
</evidence>
<comment type="similarity">
    <text evidence="1">Belongs to the CCM1 family.</text>
</comment>
<dbReference type="PROSITE" id="PS51375">
    <property type="entry name" value="PPR"/>
    <property type="match status" value="1"/>
</dbReference>
<comment type="caution">
    <text evidence="6">The sequence shown here is derived from an EMBL/GenBank/DDBJ whole genome shotgun (WGS) entry which is preliminary data.</text>
</comment>
<dbReference type="Pfam" id="PF01535">
    <property type="entry name" value="PPR"/>
    <property type="match status" value="1"/>
</dbReference>
<dbReference type="NCBIfam" id="TIGR00756">
    <property type="entry name" value="PPR"/>
    <property type="match status" value="1"/>
</dbReference>
<dbReference type="AlphaFoldDB" id="A0A8H3WMB5"/>
<evidence type="ECO:0000256" key="5">
    <source>
        <dbReference type="PROSITE-ProRule" id="PRU00708"/>
    </source>
</evidence>
<dbReference type="Proteomes" id="UP000434172">
    <property type="component" value="Unassembled WGS sequence"/>
</dbReference>